<evidence type="ECO:0000313" key="3">
    <source>
        <dbReference type="Proteomes" id="UP000195787"/>
    </source>
</evidence>
<protein>
    <submittedName>
        <fullName evidence="2">Uncharacterized protein</fullName>
    </submittedName>
</protein>
<keyword evidence="3" id="KW-1185">Reference proteome</keyword>
<feature type="region of interest" description="Disordered" evidence="1">
    <location>
        <begin position="1"/>
        <end position="67"/>
    </location>
</feature>
<evidence type="ECO:0000313" key="2">
    <source>
        <dbReference type="EMBL" id="SJM56890.1"/>
    </source>
</evidence>
<evidence type="ECO:0000256" key="1">
    <source>
        <dbReference type="SAM" id="MobiDB-lite"/>
    </source>
</evidence>
<dbReference type="AlphaFoldDB" id="A0A1R4FLJ0"/>
<sequence length="170" mass="17810">MLAEGDTTASPPEAAEAAETAAESPAASSEGPATPTAADDGDESASEPESQVESVGQACSDEDSGYVTSPPALLAELSVPFYPCVKEMTAMPGSDPLFVGEYDTDHEMIIVEMEIVNQFDASDWIVTERTVEGDNAITHAQKPGYELVVVIGPSRTDAAAASVHYTLREQ</sequence>
<dbReference type="EMBL" id="FUHU01000026">
    <property type="protein sequence ID" value="SJM56890.1"/>
    <property type="molecule type" value="Genomic_DNA"/>
</dbReference>
<organism evidence="2 3">
    <name type="scientific">Agrococcus casei LMG 22410</name>
    <dbReference type="NCBI Taxonomy" id="1255656"/>
    <lineage>
        <taxon>Bacteria</taxon>
        <taxon>Bacillati</taxon>
        <taxon>Actinomycetota</taxon>
        <taxon>Actinomycetes</taxon>
        <taxon>Micrococcales</taxon>
        <taxon>Microbacteriaceae</taxon>
        <taxon>Agrococcus</taxon>
    </lineage>
</organism>
<reference evidence="2 3" key="1">
    <citation type="submission" date="2017-02" db="EMBL/GenBank/DDBJ databases">
        <authorList>
            <person name="Peterson S.W."/>
        </authorList>
    </citation>
    <scope>NUCLEOTIDE SEQUENCE [LARGE SCALE GENOMIC DNA]</scope>
    <source>
        <strain evidence="2 3">LMG 22410</strain>
    </source>
</reference>
<proteinExistence type="predicted"/>
<feature type="compositionally biased region" description="Low complexity" evidence="1">
    <location>
        <begin position="7"/>
        <end position="38"/>
    </location>
</feature>
<dbReference type="Proteomes" id="UP000195787">
    <property type="component" value="Unassembled WGS sequence"/>
</dbReference>
<gene>
    <name evidence="2" type="ORF">CZ674_05205</name>
</gene>
<accession>A0A1R4FLJ0</accession>
<name>A0A1R4FLJ0_9MICO</name>